<feature type="domain" description="Response regulatory" evidence="7">
    <location>
        <begin position="654"/>
        <end position="771"/>
    </location>
</feature>
<dbReference type="PROSITE" id="PS50113">
    <property type="entry name" value="PAC"/>
    <property type="match status" value="2"/>
</dbReference>
<dbReference type="PROSITE" id="PS50110">
    <property type="entry name" value="RESPONSE_REGULATORY"/>
    <property type="match status" value="1"/>
</dbReference>
<dbReference type="InterPro" id="IPR036097">
    <property type="entry name" value="HisK_dim/P_sf"/>
</dbReference>
<evidence type="ECO:0000259" key="6">
    <source>
        <dbReference type="PROSITE" id="PS50109"/>
    </source>
</evidence>
<dbReference type="PANTHER" id="PTHR45339">
    <property type="entry name" value="HYBRID SIGNAL TRANSDUCTION HISTIDINE KINASE J"/>
    <property type="match status" value="1"/>
</dbReference>
<dbReference type="Pfam" id="PF00072">
    <property type="entry name" value="Response_reg"/>
    <property type="match status" value="1"/>
</dbReference>
<dbReference type="InterPro" id="IPR036890">
    <property type="entry name" value="HATPase_C_sf"/>
</dbReference>
<comment type="caution">
    <text evidence="10">The sequence shown here is derived from an EMBL/GenBank/DDBJ whole genome shotgun (WGS) entry which is preliminary data.</text>
</comment>
<organism evidence="10 11">
    <name type="scientific">Brevundimonas alba</name>
    <dbReference type="NCBI Taxonomy" id="74314"/>
    <lineage>
        <taxon>Bacteria</taxon>
        <taxon>Pseudomonadati</taxon>
        <taxon>Pseudomonadota</taxon>
        <taxon>Alphaproteobacteria</taxon>
        <taxon>Caulobacterales</taxon>
        <taxon>Caulobacteraceae</taxon>
        <taxon>Brevundimonas</taxon>
    </lineage>
</organism>
<dbReference type="PRINTS" id="PR00344">
    <property type="entry name" value="BCTRLSENSOR"/>
</dbReference>
<dbReference type="FunFam" id="3.30.565.10:FF:000010">
    <property type="entry name" value="Sensor histidine kinase RcsC"/>
    <property type="match status" value="1"/>
</dbReference>
<dbReference type="InterPro" id="IPR004358">
    <property type="entry name" value="Sig_transdc_His_kin-like_C"/>
</dbReference>
<dbReference type="CDD" id="cd00082">
    <property type="entry name" value="HisKA"/>
    <property type="match status" value="1"/>
</dbReference>
<feature type="domain" description="PAC" evidence="9">
    <location>
        <begin position="217"/>
        <end position="269"/>
    </location>
</feature>
<dbReference type="SMART" id="SM00448">
    <property type="entry name" value="REC"/>
    <property type="match status" value="1"/>
</dbReference>
<dbReference type="NCBIfam" id="TIGR00229">
    <property type="entry name" value="sensory_box"/>
    <property type="match status" value="2"/>
</dbReference>
<dbReference type="PROSITE" id="PS50109">
    <property type="entry name" value="HIS_KIN"/>
    <property type="match status" value="1"/>
</dbReference>
<reference evidence="10 11" key="1">
    <citation type="submission" date="2020-03" db="EMBL/GenBank/DDBJ databases">
        <title>Genomic Encyclopedia of Type Strains, Phase IV (KMG-IV): sequencing the most valuable type-strain genomes for metagenomic binning, comparative biology and taxonomic classification.</title>
        <authorList>
            <person name="Goeker M."/>
        </authorList>
    </citation>
    <scope>NUCLEOTIDE SEQUENCE [LARGE SCALE GENOMIC DNA]</scope>
    <source>
        <strain evidence="10 11">DSM 4736</strain>
    </source>
</reference>
<evidence type="ECO:0000256" key="5">
    <source>
        <dbReference type="PROSITE-ProRule" id="PRU00169"/>
    </source>
</evidence>
<dbReference type="Pfam" id="PF02518">
    <property type="entry name" value="HATPase_c"/>
    <property type="match status" value="1"/>
</dbReference>
<dbReference type="SMART" id="SM00086">
    <property type="entry name" value="PAC"/>
    <property type="match status" value="2"/>
</dbReference>
<dbReference type="PROSITE" id="PS50112">
    <property type="entry name" value="PAS"/>
    <property type="match status" value="1"/>
</dbReference>
<evidence type="ECO:0000313" key="11">
    <source>
        <dbReference type="Proteomes" id="UP000587415"/>
    </source>
</evidence>
<dbReference type="CDD" id="cd16922">
    <property type="entry name" value="HATPase_EvgS-ArcB-TorS-like"/>
    <property type="match status" value="1"/>
</dbReference>
<dbReference type="Gene3D" id="1.10.287.130">
    <property type="match status" value="1"/>
</dbReference>
<dbReference type="InterPro" id="IPR029016">
    <property type="entry name" value="GAF-like_dom_sf"/>
</dbReference>
<dbReference type="EC" id="2.7.13.3" evidence="2"/>
<dbReference type="SUPFAM" id="SSF47384">
    <property type="entry name" value="Homodimeric domain of signal transducing histidine kinase"/>
    <property type="match status" value="1"/>
</dbReference>
<accession>A0A7X6BN68</accession>
<dbReference type="InterPro" id="IPR005467">
    <property type="entry name" value="His_kinase_dom"/>
</dbReference>
<name>A0A7X6BN68_9CAUL</name>
<evidence type="ECO:0000256" key="4">
    <source>
        <dbReference type="ARBA" id="ARBA00023012"/>
    </source>
</evidence>
<feature type="domain" description="Histidine kinase" evidence="6">
    <location>
        <begin position="413"/>
        <end position="634"/>
    </location>
</feature>
<dbReference type="PANTHER" id="PTHR45339:SF5">
    <property type="entry name" value="HISTIDINE KINASE"/>
    <property type="match status" value="1"/>
</dbReference>
<evidence type="ECO:0000256" key="3">
    <source>
        <dbReference type="ARBA" id="ARBA00022553"/>
    </source>
</evidence>
<dbReference type="Gene3D" id="3.30.450.40">
    <property type="match status" value="1"/>
</dbReference>
<feature type="domain" description="PAC" evidence="9">
    <location>
        <begin position="343"/>
        <end position="395"/>
    </location>
</feature>
<keyword evidence="11" id="KW-1185">Reference proteome</keyword>
<dbReference type="AlphaFoldDB" id="A0A7X6BN68"/>
<dbReference type="SUPFAM" id="SSF55785">
    <property type="entry name" value="PYP-like sensor domain (PAS domain)"/>
    <property type="match status" value="2"/>
</dbReference>
<dbReference type="InterPro" id="IPR001610">
    <property type="entry name" value="PAC"/>
</dbReference>
<dbReference type="InterPro" id="IPR001789">
    <property type="entry name" value="Sig_transdc_resp-reg_receiver"/>
</dbReference>
<evidence type="ECO:0000259" key="9">
    <source>
        <dbReference type="PROSITE" id="PS50113"/>
    </source>
</evidence>
<evidence type="ECO:0000256" key="2">
    <source>
        <dbReference type="ARBA" id="ARBA00012438"/>
    </source>
</evidence>
<dbReference type="SUPFAM" id="SSF55874">
    <property type="entry name" value="ATPase domain of HSP90 chaperone/DNA topoisomerase II/histidine kinase"/>
    <property type="match status" value="1"/>
</dbReference>
<dbReference type="SUPFAM" id="SSF55781">
    <property type="entry name" value="GAF domain-like"/>
    <property type="match status" value="1"/>
</dbReference>
<dbReference type="SMART" id="SM00388">
    <property type="entry name" value="HisKA"/>
    <property type="match status" value="1"/>
</dbReference>
<dbReference type="InterPro" id="IPR003661">
    <property type="entry name" value="HisK_dim/P_dom"/>
</dbReference>
<dbReference type="Gene3D" id="3.30.450.20">
    <property type="entry name" value="PAS domain"/>
    <property type="match status" value="2"/>
</dbReference>
<proteinExistence type="predicted"/>
<comment type="catalytic activity">
    <reaction evidence="1">
        <text>ATP + protein L-histidine = ADP + protein N-phospho-L-histidine.</text>
        <dbReference type="EC" id="2.7.13.3"/>
    </reaction>
</comment>
<dbReference type="RefSeq" id="WP_168047622.1">
    <property type="nucleotide sequence ID" value="NZ_JAATJM010000002.1"/>
</dbReference>
<dbReference type="InterPro" id="IPR035965">
    <property type="entry name" value="PAS-like_dom_sf"/>
</dbReference>
<dbReference type="InterPro" id="IPR013655">
    <property type="entry name" value="PAS_fold_3"/>
</dbReference>
<dbReference type="EMBL" id="JAATJM010000002">
    <property type="protein sequence ID" value="NJC41843.1"/>
    <property type="molecule type" value="Genomic_DNA"/>
</dbReference>
<dbReference type="Proteomes" id="UP000587415">
    <property type="component" value="Unassembled WGS sequence"/>
</dbReference>
<keyword evidence="4" id="KW-0902">Two-component regulatory system</keyword>
<dbReference type="SMART" id="SM00387">
    <property type="entry name" value="HATPase_c"/>
    <property type="match status" value="1"/>
</dbReference>
<dbReference type="InterPro" id="IPR000014">
    <property type="entry name" value="PAS"/>
</dbReference>
<evidence type="ECO:0000313" key="10">
    <source>
        <dbReference type="EMBL" id="NJC41843.1"/>
    </source>
</evidence>
<dbReference type="Gene3D" id="3.30.565.10">
    <property type="entry name" value="Histidine kinase-like ATPase, C-terminal domain"/>
    <property type="match status" value="1"/>
</dbReference>
<protein>
    <recommendedName>
        <fullName evidence="2">histidine kinase</fullName>
        <ecNumber evidence="2">2.7.13.3</ecNumber>
    </recommendedName>
</protein>
<evidence type="ECO:0000256" key="1">
    <source>
        <dbReference type="ARBA" id="ARBA00000085"/>
    </source>
</evidence>
<dbReference type="InterPro" id="IPR011006">
    <property type="entry name" value="CheY-like_superfamily"/>
</dbReference>
<sequence length="789" mass="85159">MDRVVHLACSLTGTEMGFVSILGDEALSFRSVVGFDAAHVPADISVTRLLVDTGADGILDIPNPRADTRFLAHPLVVGPVGLKSYLGVTIATPEGVPVGSLAVMASTERATPYSANQIGSIRRLARMAGDIYDQTTARRAQREQLEKLTLAEEMGGVGHWRLEPALGNVSWSDEAFRIHGMTPREGVLSMSDVIHLYHPDDQQVVAKLIENGTVGGATYRLRIIRPDGQLRLTQSSARCELDDDGKIAAIFGVIQDITDREMEHAALQASEENYRLLADNLGDVVARLRPSGRITYISPAANRLLGVAPEDLVGRSAEAMVHPDDWPAFRALLANHAMGDDGHRVQHRVVTKDGRAVWVETDCQFIRARDDGRSEIILTARDISDRKRLEEESSAARLQAEAAGRAKSEFLANMSHELRTPLTSVVGFSGVLLRSPALTEADRRYAERIATASEVLLAVINDILDYSKLEAEAVELDLTVFDPRQLPESAASIVETQCEARGVAMVLDIAPDLPRLLIGDGAKIRQVILNFLSNAVKFTHAGEIRLVVGGVPSEAGWKLRVEVQDTGVGIPPDKLDQLFTRFTQADASTTRVYGGTGLGLAISRRLVELSGGEIGAFNRVGGGSCFWFELPLQVAADRDRISEQPAAVIPASCRVLFADDAAPNRELVSVILRSLGLEVEVVADGAQALEAVSGGGYDLVLMDVHMPVMDGLEATRAIRRLEGRLGQIPVIALTANSQPEQVRDCREAGMDAHVGKPIQVPELLRAMTTCFEGALARGCRAAIPDEAAL</sequence>
<feature type="domain" description="PAS" evidence="8">
    <location>
        <begin position="270"/>
        <end position="341"/>
    </location>
</feature>
<dbReference type="SUPFAM" id="SSF52172">
    <property type="entry name" value="CheY-like"/>
    <property type="match status" value="1"/>
</dbReference>
<feature type="modified residue" description="4-aspartylphosphate" evidence="5">
    <location>
        <position position="703"/>
    </location>
</feature>
<dbReference type="CDD" id="cd17546">
    <property type="entry name" value="REC_hyHK_CKI1_RcsC-like"/>
    <property type="match status" value="1"/>
</dbReference>
<dbReference type="InterPro" id="IPR003594">
    <property type="entry name" value="HATPase_dom"/>
</dbReference>
<dbReference type="CDD" id="cd00130">
    <property type="entry name" value="PAS"/>
    <property type="match status" value="2"/>
</dbReference>
<dbReference type="SMART" id="SM00091">
    <property type="entry name" value="PAS"/>
    <property type="match status" value="2"/>
</dbReference>
<dbReference type="Pfam" id="PF00512">
    <property type="entry name" value="HisKA"/>
    <property type="match status" value="1"/>
</dbReference>
<evidence type="ECO:0000259" key="7">
    <source>
        <dbReference type="PROSITE" id="PS50110"/>
    </source>
</evidence>
<dbReference type="InterPro" id="IPR000700">
    <property type="entry name" value="PAS-assoc_C"/>
</dbReference>
<keyword evidence="3 5" id="KW-0597">Phosphoprotein</keyword>
<dbReference type="Gene3D" id="3.40.50.2300">
    <property type="match status" value="1"/>
</dbReference>
<dbReference type="GO" id="GO:0000155">
    <property type="term" value="F:phosphorelay sensor kinase activity"/>
    <property type="evidence" value="ECO:0007669"/>
    <property type="project" value="InterPro"/>
</dbReference>
<evidence type="ECO:0000259" key="8">
    <source>
        <dbReference type="PROSITE" id="PS50112"/>
    </source>
</evidence>
<gene>
    <name evidence="10" type="ORF">GGQ87_002138</name>
</gene>
<dbReference type="Pfam" id="PF08447">
    <property type="entry name" value="PAS_3"/>
    <property type="match status" value="2"/>
</dbReference>
<dbReference type="Gene3D" id="2.10.70.100">
    <property type="match status" value="1"/>
</dbReference>